<dbReference type="EMBL" id="JBJUIK010000010">
    <property type="protein sequence ID" value="KAL3515775.1"/>
    <property type="molecule type" value="Genomic_DNA"/>
</dbReference>
<gene>
    <name evidence="2" type="ORF">ACH5RR_022677</name>
</gene>
<dbReference type="InterPro" id="IPR013187">
    <property type="entry name" value="F-box-assoc_dom_typ3"/>
</dbReference>
<organism evidence="2 3">
    <name type="scientific">Cinchona calisaya</name>
    <dbReference type="NCBI Taxonomy" id="153742"/>
    <lineage>
        <taxon>Eukaryota</taxon>
        <taxon>Viridiplantae</taxon>
        <taxon>Streptophyta</taxon>
        <taxon>Embryophyta</taxon>
        <taxon>Tracheophyta</taxon>
        <taxon>Spermatophyta</taxon>
        <taxon>Magnoliopsida</taxon>
        <taxon>eudicotyledons</taxon>
        <taxon>Gunneridae</taxon>
        <taxon>Pentapetalae</taxon>
        <taxon>asterids</taxon>
        <taxon>lamiids</taxon>
        <taxon>Gentianales</taxon>
        <taxon>Rubiaceae</taxon>
        <taxon>Cinchonoideae</taxon>
        <taxon>Cinchoneae</taxon>
        <taxon>Cinchona</taxon>
    </lineage>
</organism>
<sequence>MDLPLSEYEAGSCGYHFGFDPINKLYKLLKTCAIYEEDEHDDFDGENLYVATLIRNLNCEILTIGVDKSRRRIDFPPWEIIDRSVCINGALYWLVSSVSIFDDFPSFPRKVSS</sequence>
<protein>
    <recommendedName>
        <fullName evidence="1">F-box associated beta-propeller type 3 domain-containing protein</fullName>
    </recommendedName>
</protein>
<feature type="domain" description="F-box associated beta-propeller type 3" evidence="1">
    <location>
        <begin position="3"/>
        <end position="96"/>
    </location>
</feature>
<dbReference type="Proteomes" id="UP001630127">
    <property type="component" value="Unassembled WGS sequence"/>
</dbReference>
<comment type="caution">
    <text evidence="2">The sequence shown here is derived from an EMBL/GenBank/DDBJ whole genome shotgun (WGS) entry which is preliminary data.</text>
</comment>
<dbReference type="InterPro" id="IPR017451">
    <property type="entry name" value="F-box-assoc_interact_dom"/>
</dbReference>
<reference evidence="2 3" key="1">
    <citation type="submission" date="2024-11" db="EMBL/GenBank/DDBJ databases">
        <title>A near-complete genome assembly of Cinchona calisaya.</title>
        <authorList>
            <person name="Lian D.C."/>
            <person name="Zhao X.W."/>
            <person name="Wei L."/>
        </authorList>
    </citation>
    <scope>NUCLEOTIDE SEQUENCE [LARGE SCALE GENOMIC DNA]</scope>
    <source>
        <tissue evidence="2">Nenye</tissue>
    </source>
</reference>
<name>A0ABD2ZBV5_9GENT</name>
<dbReference type="NCBIfam" id="TIGR01640">
    <property type="entry name" value="F_box_assoc_1"/>
    <property type="match status" value="1"/>
</dbReference>
<dbReference type="AlphaFoldDB" id="A0ABD2ZBV5"/>
<evidence type="ECO:0000313" key="3">
    <source>
        <dbReference type="Proteomes" id="UP001630127"/>
    </source>
</evidence>
<dbReference type="Pfam" id="PF08268">
    <property type="entry name" value="FBA_3"/>
    <property type="match status" value="1"/>
</dbReference>
<evidence type="ECO:0000313" key="2">
    <source>
        <dbReference type="EMBL" id="KAL3515775.1"/>
    </source>
</evidence>
<evidence type="ECO:0000259" key="1">
    <source>
        <dbReference type="Pfam" id="PF08268"/>
    </source>
</evidence>
<keyword evidence="3" id="KW-1185">Reference proteome</keyword>
<proteinExistence type="predicted"/>
<accession>A0ABD2ZBV5</accession>